<protein>
    <submittedName>
        <fullName evidence="2">UDP-N-acetylglucosamine--N-acetylmuramyl-(Pentapeptide) pyrophosphoryl-undecaprenol N-acetylglucosamine transferase</fullName>
        <ecNumber evidence="2">2.4.1.227</ecNumber>
    </submittedName>
</protein>
<dbReference type="InterPro" id="IPR007235">
    <property type="entry name" value="Glyco_trans_28_C"/>
</dbReference>
<evidence type="ECO:0000259" key="1">
    <source>
        <dbReference type="Pfam" id="PF04101"/>
    </source>
</evidence>
<dbReference type="Proteomes" id="UP000250079">
    <property type="component" value="Chromosome"/>
</dbReference>
<dbReference type="PANTHER" id="PTHR21015:SF28">
    <property type="entry name" value="SLL1722 PROTEIN"/>
    <property type="match status" value="1"/>
</dbReference>
<keyword evidence="3" id="KW-1185">Reference proteome</keyword>
<sequence>MRPTGQGSPVLFYVQHLLGIGHLMRAGRIAMALQENGSDVTLVTGGLPVSGFELPGVRQVNLPPIAVSNGNFAELVDADGKLVDDEYRARRCEQLLQVFRQLQPECVIIEAFPFGRRQVRFELLPLIEAIEATEPKPILLSSLRDILQKRLKPERDEETARMIRQHFDKVLVHGDPNFATLDESFSCAKQIADKLVYTGLVCAPRPQPSKEHFDVVVSAGGGAVGARLVHASLDAALKLSQKYSWCIIAGPNMPDDEYAAIASQKTGNITLQRFRPDFPALLCSARLSISQAGYNTVGDILQAKCRSILVPYSASGETEQTDRAVRLQEMGLAQPISENSLSGASLATQVEKLLLQDSPVTSSTLDTQGAVQTAEIVQALISDRHQP</sequence>
<dbReference type="AlphaFoldDB" id="A0A2Z2P7Y5"/>
<dbReference type="KEGG" id="gai:IMCC3135_29520"/>
<proteinExistence type="predicted"/>
<name>A0A2Z2P7Y5_9GAMM</name>
<dbReference type="Gene3D" id="3.40.50.2000">
    <property type="entry name" value="Glycogen Phosphorylase B"/>
    <property type="match status" value="1"/>
</dbReference>
<feature type="domain" description="Glycosyl transferase family 28 C-terminal" evidence="1">
    <location>
        <begin position="221"/>
        <end position="357"/>
    </location>
</feature>
<dbReference type="SUPFAM" id="SSF53756">
    <property type="entry name" value="UDP-Glycosyltransferase/glycogen phosphorylase"/>
    <property type="match status" value="1"/>
</dbReference>
<gene>
    <name evidence="2" type="primary">murG_3</name>
    <name evidence="2" type="ORF">IMCC3135_29520</name>
</gene>
<dbReference type="PANTHER" id="PTHR21015">
    <property type="entry name" value="UDP-N-ACETYLGLUCOSAMINE--N-ACETYLMURAMYL-(PENTAPEPTIDE) PYROPHOSPHORYL-UNDECAPRENOL N-ACETYLGLUCOSAMINE TRANSFERASE 1"/>
    <property type="match status" value="1"/>
</dbReference>
<dbReference type="EC" id="2.4.1.227" evidence="2"/>
<accession>A0A2Z2P7Y5</accession>
<dbReference type="GO" id="GO:0016758">
    <property type="term" value="F:hexosyltransferase activity"/>
    <property type="evidence" value="ECO:0007669"/>
    <property type="project" value="InterPro"/>
</dbReference>
<evidence type="ECO:0000313" key="3">
    <source>
        <dbReference type="Proteomes" id="UP000250079"/>
    </source>
</evidence>
<keyword evidence="2" id="KW-0328">Glycosyltransferase</keyword>
<keyword evidence="2" id="KW-0808">Transferase</keyword>
<evidence type="ECO:0000313" key="2">
    <source>
        <dbReference type="EMBL" id="ASJ75954.1"/>
    </source>
</evidence>
<organism evidence="2 3">
    <name type="scientific">Granulosicoccus antarcticus IMCC3135</name>
    <dbReference type="NCBI Taxonomy" id="1192854"/>
    <lineage>
        <taxon>Bacteria</taxon>
        <taxon>Pseudomonadati</taxon>
        <taxon>Pseudomonadota</taxon>
        <taxon>Gammaproteobacteria</taxon>
        <taxon>Chromatiales</taxon>
        <taxon>Granulosicoccaceae</taxon>
        <taxon>Granulosicoccus</taxon>
    </lineage>
</organism>
<dbReference type="EMBL" id="CP018632">
    <property type="protein sequence ID" value="ASJ75954.1"/>
    <property type="molecule type" value="Genomic_DNA"/>
</dbReference>
<dbReference type="Pfam" id="PF04101">
    <property type="entry name" value="Glyco_tran_28_C"/>
    <property type="match status" value="1"/>
</dbReference>
<reference evidence="2 3" key="1">
    <citation type="submission" date="2016-12" db="EMBL/GenBank/DDBJ databases">
        <authorList>
            <person name="Song W.-J."/>
            <person name="Kurnit D.M."/>
        </authorList>
    </citation>
    <scope>NUCLEOTIDE SEQUENCE [LARGE SCALE GENOMIC DNA]</scope>
    <source>
        <strain evidence="2 3">IMCC3135</strain>
    </source>
</reference>